<sequence length="79" mass="9081">MMWKMTSTISYLPSEPEVIDTLSARLSEVTYRYAPCRHQVLQDPMIHHRQKTVVSDLTFQTGMSSLMDFGTPDSTLDKE</sequence>
<comment type="caution">
    <text evidence="1">The sequence shown here is derived from an EMBL/GenBank/DDBJ whole genome shotgun (WGS) entry which is preliminary data.</text>
</comment>
<keyword evidence="2" id="KW-1185">Reference proteome</keyword>
<dbReference type="AlphaFoldDB" id="A0A9W7WBU8"/>
<dbReference type="EMBL" id="JAFHDT010000020">
    <property type="protein sequence ID" value="KAI7795227.1"/>
    <property type="molecule type" value="Genomic_DNA"/>
</dbReference>
<name>A0A9W7WBU8_TRIRA</name>
<evidence type="ECO:0000313" key="1">
    <source>
        <dbReference type="EMBL" id="KAI7795227.1"/>
    </source>
</evidence>
<gene>
    <name evidence="1" type="ORF">IRJ41_012145</name>
</gene>
<protein>
    <submittedName>
        <fullName evidence="1">Kazrin</fullName>
    </submittedName>
</protein>
<dbReference type="Proteomes" id="UP001059041">
    <property type="component" value="Linkage Group LG20"/>
</dbReference>
<reference evidence="1" key="1">
    <citation type="submission" date="2021-02" db="EMBL/GenBank/DDBJ databases">
        <title>Comparative genomics reveals that relaxation of natural selection precedes convergent phenotypic evolution of cavefish.</title>
        <authorList>
            <person name="Peng Z."/>
        </authorList>
    </citation>
    <scope>NUCLEOTIDE SEQUENCE</scope>
    <source>
        <tissue evidence="1">Muscle</tissue>
    </source>
</reference>
<accession>A0A9W7WBU8</accession>
<proteinExistence type="predicted"/>
<evidence type="ECO:0000313" key="2">
    <source>
        <dbReference type="Proteomes" id="UP001059041"/>
    </source>
</evidence>
<organism evidence="1 2">
    <name type="scientific">Triplophysa rosa</name>
    <name type="common">Cave loach</name>
    <dbReference type="NCBI Taxonomy" id="992332"/>
    <lineage>
        <taxon>Eukaryota</taxon>
        <taxon>Metazoa</taxon>
        <taxon>Chordata</taxon>
        <taxon>Craniata</taxon>
        <taxon>Vertebrata</taxon>
        <taxon>Euteleostomi</taxon>
        <taxon>Actinopterygii</taxon>
        <taxon>Neopterygii</taxon>
        <taxon>Teleostei</taxon>
        <taxon>Ostariophysi</taxon>
        <taxon>Cypriniformes</taxon>
        <taxon>Nemacheilidae</taxon>
        <taxon>Triplophysa</taxon>
    </lineage>
</organism>